<name>A0ABX8CVS9_9NOCA</name>
<keyword evidence="2" id="KW-1185">Reference proteome</keyword>
<proteinExistence type="predicted"/>
<accession>A0ABX8CVS9</accession>
<evidence type="ECO:0000313" key="1">
    <source>
        <dbReference type="EMBL" id="QVI24006.1"/>
    </source>
</evidence>
<dbReference type="EMBL" id="CP074371">
    <property type="protein sequence ID" value="QVI24006.1"/>
    <property type="molecule type" value="Genomic_DNA"/>
</dbReference>
<gene>
    <name evidence="1" type="ORF">KHQ06_15160</name>
</gene>
<dbReference type="RefSeq" id="WP_213560070.1">
    <property type="nucleotide sequence ID" value="NZ_JBHXAJ010000008.1"/>
</dbReference>
<reference evidence="1 2" key="1">
    <citation type="submission" date="2021-04" db="EMBL/GenBank/DDBJ databases">
        <title>Nocardia tengchongensis.</title>
        <authorList>
            <person name="Zhuang k."/>
            <person name="Ran Y."/>
            <person name="Li W."/>
        </authorList>
    </citation>
    <scope>NUCLEOTIDE SEQUENCE [LARGE SCALE GENOMIC DNA]</scope>
    <source>
        <strain evidence="1 2">CFH S0057</strain>
    </source>
</reference>
<organism evidence="1 2">
    <name type="scientific">Nocardia tengchongensis</name>
    <dbReference type="NCBI Taxonomy" id="2055889"/>
    <lineage>
        <taxon>Bacteria</taxon>
        <taxon>Bacillati</taxon>
        <taxon>Actinomycetota</taxon>
        <taxon>Actinomycetes</taxon>
        <taxon>Mycobacteriales</taxon>
        <taxon>Nocardiaceae</taxon>
        <taxon>Nocardia</taxon>
    </lineage>
</organism>
<evidence type="ECO:0000313" key="2">
    <source>
        <dbReference type="Proteomes" id="UP000683310"/>
    </source>
</evidence>
<protein>
    <submittedName>
        <fullName evidence="1">Uncharacterized protein</fullName>
    </submittedName>
</protein>
<sequence length="120" mass="13434">MADNSVGAAYAVVVTAVADPMQVEGLEWDRAVEYLPSIDSHILQTWVRDQETGPDPRRGVVIPGPQRRVGQRHPYREVCVPSAEYQLFSAAVRTNRHRALTTTCAEEEARQRTRLLSPAH</sequence>
<dbReference type="Proteomes" id="UP000683310">
    <property type="component" value="Chromosome"/>
</dbReference>